<dbReference type="PANTHER" id="PTHR43289:SF6">
    <property type="entry name" value="SERINE_THREONINE-PROTEIN KINASE NEKL-3"/>
    <property type="match status" value="1"/>
</dbReference>
<evidence type="ECO:0000259" key="8">
    <source>
        <dbReference type="PROSITE" id="PS50011"/>
    </source>
</evidence>
<dbReference type="Pfam" id="PF25816">
    <property type="entry name" value="RamC_N"/>
    <property type="match status" value="1"/>
</dbReference>
<keyword evidence="6" id="KW-0067">ATP-binding</keyword>
<dbReference type="InterPro" id="IPR011009">
    <property type="entry name" value="Kinase-like_dom_sf"/>
</dbReference>
<evidence type="ECO:0000313" key="9">
    <source>
        <dbReference type="EMBL" id="GAA2071029.1"/>
    </source>
</evidence>
<feature type="region of interest" description="Disordered" evidence="7">
    <location>
        <begin position="833"/>
        <end position="858"/>
    </location>
</feature>
<dbReference type="EC" id="2.7.11.1" evidence="1"/>
<dbReference type="InterPro" id="IPR000719">
    <property type="entry name" value="Prot_kinase_dom"/>
</dbReference>
<dbReference type="Gene3D" id="3.30.200.20">
    <property type="entry name" value="Phosphorylase Kinase, domain 1"/>
    <property type="match status" value="1"/>
</dbReference>
<evidence type="ECO:0000256" key="3">
    <source>
        <dbReference type="ARBA" id="ARBA00022679"/>
    </source>
</evidence>
<dbReference type="Pfam" id="PF05147">
    <property type="entry name" value="LANC_like"/>
    <property type="match status" value="1"/>
</dbReference>
<gene>
    <name evidence="9" type="ORF">GCM10009801_22200</name>
</gene>
<dbReference type="Proteomes" id="UP001500016">
    <property type="component" value="Unassembled WGS sequence"/>
</dbReference>
<protein>
    <recommendedName>
        <fullName evidence="1">non-specific serine/threonine protein kinase</fullName>
        <ecNumber evidence="1">2.7.11.1</ecNumber>
    </recommendedName>
</protein>
<dbReference type="SMART" id="SM00220">
    <property type="entry name" value="S_TKc"/>
    <property type="match status" value="1"/>
</dbReference>
<keyword evidence="4" id="KW-0547">Nucleotide-binding</keyword>
<dbReference type="Gene3D" id="1.10.510.10">
    <property type="entry name" value="Transferase(Phosphotransferase) domain 1"/>
    <property type="match status" value="1"/>
</dbReference>
<dbReference type="SMART" id="SM01260">
    <property type="entry name" value="LANC_like"/>
    <property type="match status" value="1"/>
</dbReference>
<sequence length="858" mass="89874">MAGRGATSRTDWDAESYLRGAVDAPRDSPPGTGHSLHTDATWVTVAPEGVPLAEHGWKLHVSTRAATFPRLLETVVPVLLAERVHFKVARSASVLARLNQGQDQPAAVGKAVTVYPDAGRVRALGLSLAALLRGHEGPPVLSDRRVAPDAPVHYRYGPFAARWYAGPRGSLALGVAGPDGELFEGAATMEYRRPSWAADPFTGEGEEDPAPEVLGERYRVTRGIYQAAHGNVFRAVDTGTGRNVVVKQARAFVGEAAEGNDSRTRIRNERRVLEAARGTEGIPEFLDHFAHGDDEFLVTDDAGSRNLLVHVRLHGSFMPPRHTPPGTPPPEFLALMTDVARTLRALHRKGVVMRDVTPRNLVLGEERAVLVDFGIAALDGLHLPGGTAGFAPARQMRDEPPRPEDDCFALGTTLFYAATGMLPPLGVTVPGLARDRMLQALTALHGDRQAAFTALIADLLSDEPGTARPALRALADGDHFPAAPSSPSLPVRVPLPGEGPGDVTGVRPAELAGRALETLLGAVEEHQLATPAAAIGAVDASVYTGSAGVGLELLHHRHRPGVPALLPRLAAHAVAASRRIELAPGLYTGATGIRLFCALLREAGYEAPPPREAADPEPGDDILSGTAGIGLGHLYLADLAGARGDDRTGSAAHLDAARACAEPFLDTVGELRMTVATDSGLPEAAGVDPTFGYAHGAAGIVDFLLALAARTGDERVAAATLRHAKALAGRAAKLTAASEGASAVPISASWCQGLAGASRALHRAGRHFDEPELITAARAAAFACAAWVPRMENLSQCCGAVGVGTALLEIGHAEGDARLWEAALDVARHLLVRSPGPTRPPSSSPSTARTRRCPGAWA</sequence>
<accession>A0ABN2VSA3</accession>
<keyword evidence="3" id="KW-0808">Transferase</keyword>
<evidence type="ECO:0000256" key="2">
    <source>
        <dbReference type="ARBA" id="ARBA00022527"/>
    </source>
</evidence>
<dbReference type="InterPro" id="IPR057929">
    <property type="entry name" value="RamC_N"/>
</dbReference>
<name>A0ABN2VSA3_9ACTN</name>
<dbReference type="EMBL" id="BAAAPE010000007">
    <property type="protein sequence ID" value="GAA2071029.1"/>
    <property type="molecule type" value="Genomic_DNA"/>
</dbReference>
<evidence type="ECO:0000256" key="4">
    <source>
        <dbReference type="ARBA" id="ARBA00022741"/>
    </source>
</evidence>
<dbReference type="SUPFAM" id="SSF158745">
    <property type="entry name" value="LanC-like"/>
    <property type="match status" value="1"/>
</dbReference>
<dbReference type="PANTHER" id="PTHR43289">
    <property type="entry name" value="MITOGEN-ACTIVATED PROTEIN KINASE KINASE KINASE 20-RELATED"/>
    <property type="match status" value="1"/>
</dbReference>
<dbReference type="PROSITE" id="PS50011">
    <property type="entry name" value="PROTEIN_KINASE_DOM"/>
    <property type="match status" value="1"/>
</dbReference>
<evidence type="ECO:0000256" key="6">
    <source>
        <dbReference type="ARBA" id="ARBA00022840"/>
    </source>
</evidence>
<evidence type="ECO:0000313" key="10">
    <source>
        <dbReference type="Proteomes" id="UP001500016"/>
    </source>
</evidence>
<organism evidence="9 10">
    <name type="scientific">Streptomyces albiaxialis</name>
    <dbReference type="NCBI Taxonomy" id="329523"/>
    <lineage>
        <taxon>Bacteria</taxon>
        <taxon>Bacillati</taxon>
        <taxon>Actinomycetota</taxon>
        <taxon>Actinomycetes</taxon>
        <taxon>Kitasatosporales</taxon>
        <taxon>Streptomycetaceae</taxon>
        <taxon>Streptomyces</taxon>
    </lineage>
</organism>
<comment type="caution">
    <text evidence="9">The sequence shown here is derived from an EMBL/GenBank/DDBJ whole genome shotgun (WGS) entry which is preliminary data.</text>
</comment>
<evidence type="ECO:0000256" key="7">
    <source>
        <dbReference type="SAM" id="MobiDB-lite"/>
    </source>
</evidence>
<dbReference type="PRINTS" id="PR01950">
    <property type="entry name" value="LANCSUPER"/>
</dbReference>
<reference evidence="9 10" key="1">
    <citation type="journal article" date="2019" name="Int. J. Syst. Evol. Microbiol.">
        <title>The Global Catalogue of Microorganisms (GCM) 10K type strain sequencing project: providing services to taxonomists for standard genome sequencing and annotation.</title>
        <authorList>
            <consortium name="The Broad Institute Genomics Platform"/>
            <consortium name="The Broad Institute Genome Sequencing Center for Infectious Disease"/>
            <person name="Wu L."/>
            <person name="Ma J."/>
        </authorList>
    </citation>
    <scope>NUCLEOTIDE SEQUENCE [LARGE SCALE GENOMIC DNA]</scope>
    <source>
        <strain evidence="9 10">JCM 15478</strain>
    </source>
</reference>
<dbReference type="InterPro" id="IPR007822">
    <property type="entry name" value="LANC-like"/>
</dbReference>
<dbReference type="Gene3D" id="1.50.10.10">
    <property type="match status" value="1"/>
</dbReference>
<keyword evidence="10" id="KW-1185">Reference proteome</keyword>
<keyword evidence="5" id="KW-0418">Kinase</keyword>
<proteinExistence type="predicted"/>
<dbReference type="Pfam" id="PF00069">
    <property type="entry name" value="Pkinase"/>
    <property type="match status" value="1"/>
</dbReference>
<keyword evidence="2" id="KW-0723">Serine/threonine-protein kinase</keyword>
<feature type="domain" description="Protein kinase" evidence="8">
    <location>
        <begin position="218"/>
        <end position="481"/>
    </location>
</feature>
<evidence type="ECO:0000256" key="1">
    <source>
        <dbReference type="ARBA" id="ARBA00012513"/>
    </source>
</evidence>
<dbReference type="InterPro" id="IPR012341">
    <property type="entry name" value="6hp_glycosidase-like_sf"/>
</dbReference>
<dbReference type="SUPFAM" id="SSF56112">
    <property type="entry name" value="Protein kinase-like (PK-like)"/>
    <property type="match status" value="1"/>
</dbReference>
<evidence type="ECO:0000256" key="5">
    <source>
        <dbReference type="ARBA" id="ARBA00022777"/>
    </source>
</evidence>